<feature type="transmembrane region" description="Helical" evidence="1">
    <location>
        <begin position="148"/>
        <end position="169"/>
    </location>
</feature>
<dbReference type="Pfam" id="PF12679">
    <property type="entry name" value="ABC2_membrane_2"/>
    <property type="match status" value="1"/>
</dbReference>
<protein>
    <submittedName>
        <fullName evidence="2">ABC transporter permease</fullName>
    </submittedName>
</protein>
<evidence type="ECO:0000313" key="2">
    <source>
        <dbReference type="EMBL" id="HIZ54236.1"/>
    </source>
</evidence>
<organism evidence="2 3">
    <name type="scientific">Candidatus Enterococcus avicola</name>
    <dbReference type="NCBI Taxonomy" id="2838561"/>
    <lineage>
        <taxon>Bacteria</taxon>
        <taxon>Bacillati</taxon>
        <taxon>Bacillota</taxon>
        <taxon>Bacilli</taxon>
        <taxon>Lactobacillales</taxon>
        <taxon>Enterococcaceae</taxon>
        <taxon>Enterococcus</taxon>
    </lineage>
</organism>
<reference evidence="2" key="1">
    <citation type="journal article" date="2021" name="PeerJ">
        <title>Extensive microbial diversity within the chicken gut microbiome revealed by metagenomics and culture.</title>
        <authorList>
            <person name="Gilroy R."/>
            <person name="Ravi A."/>
            <person name="Getino M."/>
            <person name="Pursley I."/>
            <person name="Horton D.L."/>
            <person name="Alikhan N.F."/>
            <person name="Baker D."/>
            <person name="Gharbi K."/>
            <person name="Hall N."/>
            <person name="Watson M."/>
            <person name="Adriaenssens E.M."/>
            <person name="Foster-Nyarko E."/>
            <person name="Jarju S."/>
            <person name="Secka A."/>
            <person name="Antonio M."/>
            <person name="Oren A."/>
            <person name="Chaudhuri R.R."/>
            <person name="La Ragione R."/>
            <person name="Hildebrand F."/>
            <person name="Pallen M.J."/>
        </authorList>
    </citation>
    <scope>NUCLEOTIDE SEQUENCE</scope>
    <source>
        <strain evidence="2">CHK172-16539</strain>
    </source>
</reference>
<feature type="transmembrane region" description="Helical" evidence="1">
    <location>
        <begin position="220"/>
        <end position="247"/>
    </location>
</feature>
<name>A0A9D2JI32_9ENTE</name>
<dbReference type="Proteomes" id="UP000824063">
    <property type="component" value="Unassembled WGS sequence"/>
</dbReference>
<reference evidence="2" key="2">
    <citation type="submission" date="2021-04" db="EMBL/GenBank/DDBJ databases">
        <authorList>
            <person name="Gilroy R."/>
        </authorList>
    </citation>
    <scope>NUCLEOTIDE SEQUENCE</scope>
    <source>
        <strain evidence="2">CHK172-16539</strain>
    </source>
</reference>
<feature type="transmembrane region" description="Helical" evidence="1">
    <location>
        <begin position="21"/>
        <end position="39"/>
    </location>
</feature>
<dbReference type="AlphaFoldDB" id="A0A9D2JI32"/>
<proteinExistence type="predicted"/>
<evidence type="ECO:0000313" key="3">
    <source>
        <dbReference type="Proteomes" id="UP000824063"/>
    </source>
</evidence>
<feature type="transmembrane region" description="Helical" evidence="1">
    <location>
        <begin position="72"/>
        <end position="88"/>
    </location>
</feature>
<comment type="caution">
    <text evidence="2">The sequence shown here is derived from an EMBL/GenBank/DDBJ whole genome shotgun (WGS) entry which is preliminary data.</text>
</comment>
<dbReference type="PANTHER" id="PTHR43471:SF14">
    <property type="entry name" value="ABC-2 TYPE TRANSPORT SYSTEM PERMEASE PROTEIN"/>
    <property type="match status" value="1"/>
</dbReference>
<evidence type="ECO:0000256" key="1">
    <source>
        <dbReference type="SAM" id="Phobius"/>
    </source>
</evidence>
<dbReference type="EMBL" id="DXBN01000229">
    <property type="protein sequence ID" value="HIZ54236.1"/>
    <property type="molecule type" value="Genomic_DNA"/>
</dbReference>
<accession>A0A9D2JI32</accession>
<dbReference type="PANTHER" id="PTHR43471">
    <property type="entry name" value="ABC TRANSPORTER PERMEASE"/>
    <property type="match status" value="1"/>
</dbReference>
<dbReference type="GO" id="GO:0140359">
    <property type="term" value="F:ABC-type transporter activity"/>
    <property type="evidence" value="ECO:0007669"/>
    <property type="project" value="InterPro"/>
</dbReference>
<keyword evidence="1" id="KW-0812">Transmembrane</keyword>
<keyword evidence="1" id="KW-0472">Membrane</keyword>
<feature type="transmembrane region" description="Helical" evidence="1">
    <location>
        <begin position="181"/>
        <end position="200"/>
    </location>
</feature>
<keyword evidence="1" id="KW-1133">Transmembrane helix</keyword>
<gene>
    <name evidence="2" type="ORF">IAA20_09865</name>
</gene>
<feature type="transmembrane region" description="Helical" evidence="1">
    <location>
        <begin position="109"/>
        <end position="136"/>
    </location>
</feature>
<sequence length="252" mass="28795">MRIFTAYLKKELLEAWRTKKIFLLFIIFTIFGIMNPLVAKLTPEILKMSFGDSFSITEPTSIDSWMQFYKNMNQMGIYLFAIIFSGSVNQEISKGTLIPLVTKGLKRPILILSKAIIIYLQWLMSIFLSFGITYAYTLYYFPDDKSAYPWLALLPLLIFGCFLTCLIVFSSTLTKNQFEALLVLIAVIVIGYLANLFEVVKDWNPISLVGENMSILIDRSVFVDLVPSMLISLLLSIILIFSSMLLIKNKKL</sequence>
<dbReference type="GO" id="GO:0005886">
    <property type="term" value="C:plasma membrane"/>
    <property type="evidence" value="ECO:0007669"/>
    <property type="project" value="UniProtKB-SubCell"/>
</dbReference>